<dbReference type="GO" id="GO:0046872">
    <property type="term" value="F:metal ion binding"/>
    <property type="evidence" value="ECO:0007669"/>
    <property type="project" value="UniProtKB-KW"/>
</dbReference>
<dbReference type="InterPro" id="IPR036866">
    <property type="entry name" value="RibonucZ/Hydroxyglut_hydro"/>
</dbReference>
<dbReference type="Proteomes" id="UP000007030">
    <property type="component" value="Chromosome"/>
</dbReference>
<dbReference type="KEGG" id="mhd:Marky_1204"/>
<evidence type="ECO:0000256" key="3">
    <source>
        <dbReference type="ARBA" id="ARBA00022801"/>
    </source>
</evidence>
<keyword evidence="3" id="KW-0378">Hydrolase</keyword>
<organism evidence="6 7">
    <name type="scientific">Marinithermus hydrothermalis (strain DSM 14884 / JCM 11576 / T1)</name>
    <dbReference type="NCBI Taxonomy" id="869210"/>
    <lineage>
        <taxon>Bacteria</taxon>
        <taxon>Thermotogati</taxon>
        <taxon>Deinococcota</taxon>
        <taxon>Deinococci</taxon>
        <taxon>Thermales</taxon>
        <taxon>Thermaceae</taxon>
        <taxon>Marinithermus</taxon>
    </lineage>
</organism>
<accession>F2NQK6</accession>
<reference evidence="6 7" key="1">
    <citation type="journal article" date="2012" name="Stand. Genomic Sci.">
        <title>Complete genome sequence of the aerobic, heterotroph Marinithermus hydrothermalis type strain (T1(T)) from a deep-sea hydrothermal vent chimney.</title>
        <authorList>
            <person name="Copeland A."/>
            <person name="Gu W."/>
            <person name="Yasawong M."/>
            <person name="Lapidus A."/>
            <person name="Lucas S."/>
            <person name="Deshpande S."/>
            <person name="Pagani I."/>
            <person name="Tapia R."/>
            <person name="Cheng J.F."/>
            <person name="Goodwin L.A."/>
            <person name="Pitluck S."/>
            <person name="Liolios K."/>
            <person name="Ivanova N."/>
            <person name="Mavromatis K."/>
            <person name="Mikhailova N."/>
            <person name="Pati A."/>
            <person name="Chen A."/>
            <person name="Palaniappan K."/>
            <person name="Land M."/>
            <person name="Pan C."/>
            <person name="Brambilla E.M."/>
            <person name="Rohde M."/>
            <person name="Tindall B.J."/>
            <person name="Sikorski J."/>
            <person name="Goker M."/>
            <person name="Detter J.C."/>
            <person name="Bristow J."/>
            <person name="Eisen J.A."/>
            <person name="Markowitz V."/>
            <person name="Hugenholtz P."/>
            <person name="Kyrpides N.C."/>
            <person name="Klenk H.P."/>
            <person name="Woyke T."/>
        </authorList>
    </citation>
    <scope>NUCLEOTIDE SEQUENCE [LARGE SCALE GENOMIC DNA]</scope>
    <source>
        <strain evidence="7">DSM 14884 / JCM 11576 / T1</strain>
    </source>
</reference>
<dbReference type="InterPro" id="IPR001279">
    <property type="entry name" value="Metallo-B-lactamas"/>
</dbReference>
<evidence type="ECO:0000313" key="6">
    <source>
        <dbReference type="EMBL" id="AEB11944.1"/>
    </source>
</evidence>
<dbReference type="InterPro" id="IPR051013">
    <property type="entry name" value="MBL_superfamily_lactonases"/>
</dbReference>
<dbReference type="eggNOG" id="COG0491">
    <property type="taxonomic scope" value="Bacteria"/>
</dbReference>
<evidence type="ECO:0000259" key="5">
    <source>
        <dbReference type="SMART" id="SM00849"/>
    </source>
</evidence>
<evidence type="ECO:0000256" key="2">
    <source>
        <dbReference type="ARBA" id="ARBA00022723"/>
    </source>
</evidence>
<name>F2NQK6_MARHT</name>
<dbReference type="OrthoDB" id="9802897at2"/>
<dbReference type="EMBL" id="CP002630">
    <property type="protein sequence ID" value="AEB11944.1"/>
    <property type="molecule type" value="Genomic_DNA"/>
</dbReference>
<dbReference type="SMART" id="SM00849">
    <property type="entry name" value="Lactamase_B"/>
    <property type="match status" value="1"/>
</dbReference>
<sequence>MQRYRLGNLEVFFLQDGAFRLDGGAMFGVVPKVLWSKVAPPDEANRIPLTLRPMLVRVGEKWVLVETGVDDKPGEKHRRIYAIDRSTNLLAALKALGLTPEDIDLVVNTHLHFDHAGLNTVRDEAGRIVPLFRRARYVVQRQELYDALHPHERSRASYLPENIEPVLEAGLFEEVEGEAELLPGVRVVPLPGHTLGQQGVVLESEGQRLVYTADLLPTFAHAPLPYIMAYDLYPVTTLETRKRFYPVWAEEGYLVAPPHDPTYALGRLVLGERGYTLVPV</sequence>
<dbReference type="STRING" id="869210.Marky_1204"/>
<keyword evidence="2" id="KW-0479">Metal-binding</keyword>
<dbReference type="Pfam" id="PF00753">
    <property type="entry name" value="Lactamase_B"/>
    <property type="match status" value="1"/>
</dbReference>
<dbReference type="GO" id="GO:0016787">
    <property type="term" value="F:hydrolase activity"/>
    <property type="evidence" value="ECO:0007669"/>
    <property type="project" value="UniProtKB-KW"/>
</dbReference>
<dbReference type="Gene3D" id="3.60.15.10">
    <property type="entry name" value="Ribonuclease Z/Hydroxyacylglutathione hydrolase-like"/>
    <property type="match status" value="1"/>
</dbReference>
<dbReference type="PANTHER" id="PTHR42978">
    <property type="entry name" value="QUORUM-QUENCHING LACTONASE YTNP-RELATED-RELATED"/>
    <property type="match status" value="1"/>
</dbReference>
<proteinExistence type="inferred from homology"/>
<feature type="domain" description="Metallo-beta-lactamase" evidence="5">
    <location>
        <begin position="50"/>
        <end position="259"/>
    </location>
</feature>
<keyword evidence="4" id="KW-0862">Zinc</keyword>
<dbReference type="AlphaFoldDB" id="F2NQK6"/>
<dbReference type="SUPFAM" id="SSF56281">
    <property type="entry name" value="Metallo-hydrolase/oxidoreductase"/>
    <property type="match status" value="1"/>
</dbReference>
<evidence type="ECO:0000313" key="7">
    <source>
        <dbReference type="Proteomes" id="UP000007030"/>
    </source>
</evidence>
<gene>
    <name evidence="6" type="ordered locus">Marky_1204</name>
</gene>
<keyword evidence="7" id="KW-1185">Reference proteome</keyword>
<protein>
    <submittedName>
        <fullName evidence="6">Beta-lactamase domain protein</fullName>
    </submittedName>
</protein>
<dbReference type="HOGENOM" id="CLU_056519_2_0_0"/>
<dbReference type="PANTHER" id="PTHR42978:SF6">
    <property type="entry name" value="QUORUM-QUENCHING LACTONASE YTNP-RELATED"/>
    <property type="match status" value="1"/>
</dbReference>
<comment type="similarity">
    <text evidence="1">Belongs to the metallo-beta-lactamase superfamily.</text>
</comment>
<evidence type="ECO:0000256" key="1">
    <source>
        <dbReference type="ARBA" id="ARBA00007749"/>
    </source>
</evidence>
<dbReference type="RefSeq" id="WP_013703991.1">
    <property type="nucleotide sequence ID" value="NC_015387.1"/>
</dbReference>
<evidence type="ECO:0000256" key="4">
    <source>
        <dbReference type="ARBA" id="ARBA00022833"/>
    </source>
</evidence>